<feature type="transmembrane region" description="Helical" evidence="7">
    <location>
        <begin position="6"/>
        <end position="24"/>
    </location>
</feature>
<dbReference type="Gene3D" id="3.30.870.10">
    <property type="entry name" value="Endonuclease Chain A"/>
    <property type="match status" value="2"/>
</dbReference>
<keyword evidence="3 7" id="KW-0812">Transmembrane</keyword>
<comment type="similarity">
    <text evidence="7">Belongs to the phospholipase D family. Cardiolipin synthase subfamily.</text>
</comment>
<evidence type="ECO:0000256" key="1">
    <source>
        <dbReference type="ARBA" id="ARBA00022475"/>
    </source>
</evidence>
<evidence type="ECO:0000256" key="5">
    <source>
        <dbReference type="ARBA" id="ARBA00022989"/>
    </source>
</evidence>
<sequence length="481" mass="54835">MVLSNIIFALYITILITVGIRIILNTTTPSKGLAYLLLIFALPVVGILFYLSVGLNYRKRKLYQKKIAIDDEAFPELKSKSLRYTDTVLSKHKKNLGVFYPLASFLSQNSIISDNNKVELLFNGEEKFPEVLKTLKSATKYIHLEYYIYENDTIGNEIAQTLIAKAREGVKVRFIYDDFGCKNIRSNIVKELISNGVEAFAFNKINFVQFANRLNYRNHRKIIVVDGKIGFVGGINVSDKYINPSKTDLYWRDTHLKIEGNAVLNLQYTFLTDWNFCAKQNLKFSFDFFPFEKLKTENGDKIVQILSSGPDSDYPNILYSLIQTILSAKKEILITTPYLIPNNSFLNALKIAALSNVKIKIIVPKKSDSLVVGLTTNSFFQELLEAGVSIYRYKRGFVHAKTMVCDATVAHVGTANLDNRSFDLNFEINAVVYDKKIAESLESKFNEDIKDSDIVDLNEWNSRPLYIKLLEKTLHLFSSLM</sequence>
<keyword evidence="7" id="KW-0444">Lipid biosynthesis</keyword>
<keyword evidence="2 7" id="KW-0808">Transferase</keyword>
<dbReference type="PROSITE" id="PS50035">
    <property type="entry name" value="PLD"/>
    <property type="match status" value="2"/>
</dbReference>
<feature type="active site" evidence="7">
    <location>
        <position position="399"/>
    </location>
</feature>
<comment type="subcellular location">
    <subcellularLocation>
        <location evidence="7">Cell membrane</location>
        <topology evidence="7">Multi-pass membrane protein</topology>
    </subcellularLocation>
</comment>
<evidence type="ECO:0000256" key="2">
    <source>
        <dbReference type="ARBA" id="ARBA00022679"/>
    </source>
</evidence>
<keyword evidence="7" id="KW-0443">Lipid metabolism</keyword>
<feature type="active site" evidence="7">
    <location>
        <position position="406"/>
    </location>
</feature>
<dbReference type="HAMAP" id="MF_01916">
    <property type="entry name" value="Cardiolipin_synth_Cls"/>
    <property type="match status" value="1"/>
</dbReference>
<evidence type="ECO:0000256" key="7">
    <source>
        <dbReference type="HAMAP-Rule" id="MF_01916"/>
    </source>
</evidence>
<keyword evidence="1 7" id="KW-1003">Cell membrane</keyword>
<evidence type="ECO:0000256" key="6">
    <source>
        <dbReference type="ARBA" id="ARBA00023136"/>
    </source>
</evidence>
<dbReference type="SMART" id="SM00155">
    <property type="entry name" value="PLDc"/>
    <property type="match status" value="2"/>
</dbReference>
<dbReference type="PANTHER" id="PTHR21248:SF22">
    <property type="entry name" value="PHOSPHOLIPASE D"/>
    <property type="match status" value="1"/>
</dbReference>
<feature type="domain" description="PLD phosphodiesterase" evidence="9">
    <location>
        <begin position="214"/>
        <end position="241"/>
    </location>
</feature>
<comment type="function">
    <text evidence="7">Catalyzes the reversible phosphatidyl group transfer from one phosphatidylglycerol molecule to another to form cardiolipin (CL) (diphosphatidylglycerol) and glycerol.</text>
</comment>
<keyword evidence="4" id="KW-0677">Repeat</keyword>
<feature type="transmembrane region" description="Helical" evidence="7">
    <location>
        <begin position="33"/>
        <end position="53"/>
    </location>
</feature>
<feature type="active site" evidence="7">
    <location>
        <position position="221"/>
    </location>
</feature>
<dbReference type="InterPro" id="IPR001736">
    <property type="entry name" value="PLipase_D/transphosphatidylase"/>
</dbReference>
<dbReference type="CDD" id="cd09110">
    <property type="entry name" value="PLDc_CLS_1"/>
    <property type="match status" value="1"/>
</dbReference>
<keyword evidence="6 7" id="KW-0472">Membrane</keyword>
<dbReference type="SUPFAM" id="SSF56024">
    <property type="entry name" value="Phospholipase D/nuclease"/>
    <property type="match status" value="2"/>
</dbReference>
<feature type="active site" evidence="7">
    <location>
        <position position="219"/>
    </location>
</feature>
<evidence type="ECO:0000256" key="3">
    <source>
        <dbReference type="ARBA" id="ARBA00022692"/>
    </source>
</evidence>
<comment type="catalytic activity">
    <reaction evidence="7">
        <text>2 a 1,2-diacyl-sn-glycero-3-phospho-(1'-sn-glycerol) = a cardiolipin + glycerol</text>
        <dbReference type="Rhea" id="RHEA:31451"/>
        <dbReference type="ChEBI" id="CHEBI:17754"/>
        <dbReference type="ChEBI" id="CHEBI:62237"/>
        <dbReference type="ChEBI" id="CHEBI:64716"/>
    </reaction>
</comment>
<dbReference type="Pfam" id="PF13091">
    <property type="entry name" value="PLDc_2"/>
    <property type="match status" value="2"/>
</dbReference>
<dbReference type="InterPro" id="IPR022924">
    <property type="entry name" value="Cardiolipin_synthase"/>
</dbReference>
<reference evidence="10 11" key="1">
    <citation type="submission" date="2023-11" db="EMBL/GenBank/DDBJ databases">
        <title>Winogradskyella pelagius sp. nov., isolated from coastal sediment.</title>
        <authorList>
            <person name="Li F."/>
        </authorList>
    </citation>
    <scope>NUCLEOTIDE SEQUENCE [LARGE SCALE GENOMIC DNA]</scope>
    <source>
        <strain evidence="10 11">KCTC 23502</strain>
    </source>
</reference>
<dbReference type="EMBL" id="JAXDAE010000004">
    <property type="protein sequence ID" value="MDY2586836.1"/>
    <property type="molecule type" value="Genomic_DNA"/>
</dbReference>
<dbReference type="CDD" id="cd09112">
    <property type="entry name" value="PLDc_CLS_2"/>
    <property type="match status" value="1"/>
</dbReference>
<dbReference type="InterPro" id="IPR025202">
    <property type="entry name" value="PLD-like_dom"/>
</dbReference>
<keyword evidence="11" id="KW-1185">Reference proteome</keyword>
<keyword evidence="5 7" id="KW-1133">Transmembrane helix</keyword>
<evidence type="ECO:0000313" key="11">
    <source>
        <dbReference type="Proteomes" id="UP001285855"/>
    </source>
</evidence>
<organism evidence="10 11">
    <name type="scientific">Winogradskyella aquimaris</name>
    <dbReference type="NCBI Taxonomy" id="864074"/>
    <lineage>
        <taxon>Bacteria</taxon>
        <taxon>Pseudomonadati</taxon>
        <taxon>Bacteroidota</taxon>
        <taxon>Flavobacteriia</taxon>
        <taxon>Flavobacteriales</taxon>
        <taxon>Flavobacteriaceae</taxon>
        <taxon>Winogradskyella</taxon>
    </lineage>
</organism>
<feature type="active site" evidence="7">
    <location>
        <position position="226"/>
    </location>
</feature>
<keyword evidence="7" id="KW-0594">Phospholipid biosynthesis</keyword>
<evidence type="ECO:0000259" key="9">
    <source>
        <dbReference type="PROSITE" id="PS50035"/>
    </source>
</evidence>
<dbReference type="RefSeq" id="WP_320555212.1">
    <property type="nucleotide sequence ID" value="NZ_JAXDAE010000004.1"/>
</dbReference>
<dbReference type="InterPro" id="IPR030874">
    <property type="entry name" value="Cardiolipin_synth_Firmi"/>
</dbReference>
<evidence type="ECO:0000313" key="10">
    <source>
        <dbReference type="EMBL" id="MDY2586836.1"/>
    </source>
</evidence>
<dbReference type="Proteomes" id="UP001285855">
    <property type="component" value="Unassembled WGS sequence"/>
</dbReference>
<feature type="domain" description="PLD phosphodiesterase" evidence="9">
    <location>
        <begin position="394"/>
        <end position="421"/>
    </location>
</feature>
<evidence type="ECO:0000256" key="8">
    <source>
        <dbReference type="NCBIfam" id="TIGR04265"/>
    </source>
</evidence>
<protein>
    <recommendedName>
        <fullName evidence="7 8">Cardiolipin synthase</fullName>
        <shortName evidence="7">CL synthase</shortName>
        <ecNumber evidence="7 8">2.7.8.-</ecNumber>
    </recommendedName>
</protein>
<accession>A0ABU5EKC4</accession>
<dbReference type="PANTHER" id="PTHR21248">
    <property type="entry name" value="CARDIOLIPIN SYNTHASE"/>
    <property type="match status" value="1"/>
</dbReference>
<keyword evidence="7" id="KW-1208">Phospholipid metabolism</keyword>
<name>A0ABU5EKC4_9FLAO</name>
<dbReference type="NCBIfam" id="TIGR04265">
    <property type="entry name" value="bac_cardiolipin"/>
    <property type="match status" value="1"/>
</dbReference>
<feature type="active site" evidence="7">
    <location>
        <position position="401"/>
    </location>
</feature>
<proteinExistence type="inferred from homology"/>
<evidence type="ECO:0000256" key="4">
    <source>
        <dbReference type="ARBA" id="ARBA00022737"/>
    </source>
</evidence>
<comment type="caution">
    <text evidence="10">The sequence shown here is derived from an EMBL/GenBank/DDBJ whole genome shotgun (WGS) entry which is preliminary data.</text>
</comment>
<gene>
    <name evidence="10" type="primary">cls</name>
    <name evidence="10" type="ORF">SNF14_05760</name>
</gene>
<dbReference type="EC" id="2.7.8.-" evidence="7 8"/>